<name>A0A381P0U2_9ZZZZ</name>
<dbReference type="GO" id="GO:0022857">
    <property type="term" value="F:transmembrane transporter activity"/>
    <property type="evidence" value="ECO:0007669"/>
    <property type="project" value="InterPro"/>
</dbReference>
<organism evidence="8">
    <name type="scientific">marine metagenome</name>
    <dbReference type="NCBI Taxonomy" id="408172"/>
    <lineage>
        <taxon>unclassified sequences</taxon>
        <taxon>metagenomes</taxon>
        <taxon>ecological metagenomes</taxon>
    </lineage>
</organism>
<sequence>MSSTKSFTILGFLTVLNILNFIDRQLLTSFSNFIVPELELTNTQYGILSGLAFIVFYSIMGIIMGALADRVNRPKFMAFGVALWSVLTAASGMAKNFWMLFFPRIFIGVGESILTPTSLSYLSEHFHRRNLGFVAGFYYLAVPLGVTLSFYIAGFLGPLWGWRNCFYALGLLGLVLAALMLLFKETPKREKAIKNLSIRNVLTKKTFIESVHELRTTVRGSYALRMTIYGGIAANFILGALVFDQLWLVNDKGFDRAEILIISGTIGLPAGILGILFGGIGSDYYTKITGKGRQMFLFWCLLSFTPFILFYRLTDDTGTIFFSLLFLGFFQWGCLYGPIKSSILELSPEKNKALVFAYYLFLTNLIGIGLSTTTAGIMIDTLIANNIEKPYSITLLTFQLLSAICLPAFYLAGKHN</sequence>
<feature type="transmembrane region" description="Helical" evidence="6">
    <location>
        <begin position="319"/>
        <end position="336"/>
    </location>
</feature>
<evidence type="ECO:0000256" key="3">
    <source>
        <dbReference type="ARBA" id="ARBA00022692"/>
    </source>
</evidence>
<dbReference type="InterPro" id="IPR011701">
    <property type="entry name" value="MFS"/>
</dbReference>
<evidence type="ECO:0000256" key="1">
    <source>
        <dbReference type="ARBA" id="ARBA00004141"/>
    </source>
</evidence>
<feature type="transmembrane region" description="Helical" evidence="6">
    <location>
        <begin position="259"/>
        <end position="284"/>
    </location>
</feature>
<dbReference type="Pfam" id="PF07690">
    <property type="entry name" value="MFS_1"/>
    <property type="match status" value="1"/>
</dbReference>
<dbReference type="EMBL" id="UINC01000750">
    <property type="protein sequence ID" value="SUZ60546.1"/>
    <property type="molecule type" value="Genomic_DNA"/>
</dbReference>
<keyword evidence="5 6" id="KW-0472">Membrane</keyword>
<protein>
    <recommendedName>
        <fullName evidence="7">Major facilitator superfamily (MFS) profile domain-containing protein</fullName>
    </recommendedName>
</protein>
<evidence type="ECO:0000256" key="5">
    <source>
        <dbReference type="ARBA" id="ARBA00023136"/>
    </source>
</evidence>
<dbReference type="PANTHER" id="PTHR23505">
    <property type="entry name" value="SPINSTER"/>
    <property type="match status" value="1"/>
</dbReference>
<feature type="domain" description="Major facilitator superfamily (MFS) profile" evidence="7">
    <location>
        <begin position="9"/>
        <end position="416"/>
    </location>
</feature>
<keyword evidence="2" id="KW-0813">Transport</keyword>
<evidence type="ECO:0000313" key="8">
    <source>
        <dbReference type="EMBL" id="SUZ60546.1"/>
    </source>
</evidence>
<feature type="transmembrane region" description="Helical" evidence="6">
    <location>
        <begin position="356"/>
        <end position="379"/>
    </location>
</feature>
<dbReference type="SUPFAM" id="SSF103473">
    <property type="entry name" value="MFS general substrate transporter"/>
    <property type="match status" value="1"/>
</dbReference>
<feature type="transmembrane region" description="Helical" evidence="6">
    <location>
        <begin position="45"/>
        <end position="64"/>
    </location>
</feature>
<evidence type="ECO:0000256" key="6">
    <source>
        <dbReference type="SAM" id="Phobius"/>
    </source>
</evidence>
<evidence type="ECO:0000256" key="4">
    <source>
        <dbReference type="ARBA" id="ARBA00022989"/>
    </source>
</evidence>
<gene>
    <name evidence="8" type="ORF">METZ01_LOCUS13400</name>
</gene>
<feature type="transmembrane region" description="Helical" evidence="6">
    <location>
        <begin position="131"/>
        <end position="154"/>
    </location>
</feature>
<dbReference type="AlphaFoldDB" id="A0A381P0U2"/>
<dbReference type="GO" id="GO:0016020">
    <property type="term" value="C:membrane"/>
    <property type="evidence" value="ECO:0007669"/>
    <property type="project" value="UniProtKB-SubCell"/>
</dbReference>
<dbReference type="PANTHER" id="PTHR23505:SF79">
    <property type="entry name" value="PROTEIN SPINSTER"/>
    <property type="match status" value="1"/>
</dbReference>
<keyword evidence="3 6" id="KW-0812">Transmembrane</keyword>
<evidence type="ECO:0000256" key="2">
    <source>
        <dbReference type="ARBA" id="ARBA00022448"/>
    </source>
</evidence>
<proteinExistence type="predicted"/>
<feature type="transmembrane region" description="Helical" evidence="6">
    <location>
        <begin position="391"/>
        <end position="412"/>
    </location>
</feature>
<dbReference type="InterPro" id="IPR036259">
    <property type="entry name" value="MFS_trans_sf"/>
</dbReference>
<feature type="transmembrane region" description="Helical" evidence="6">
    <location>
        <begin position="166"/>
        <end position="183"/>
    </location>
</feature>
<feature type="transmembrane region" description="Helical" evidence="6">
    <location>
        <begin position="228"/>
        <end position="247"/>
    </location>
</feature>
<feature type="non-terminal residue" evidence="8">
    <location>
        <position position="1"/>
    </location>
</feature>
<feature type="transmembrane region" description="Helical" evidence="6">
    <location>
        <begin position="76"/>
        <end position="94"/>
    </location>
</feature>
<evidence type="ECO:0000259" key="7">
    <source>
        <dbReference type="PROSITE" id="PS50850"/>
    </source>
</evidence>
<accession>A0A381P0U2</accession>
<feature type="transmembrane region" description="Helical" evidence="6">
    <location>
        <begin position="100"/>
        <end position="119"/>
    </location>
</feature>
<dbReference type="InterPro" id="IPR044770">
    <property type="entry name" value="MFS_spinster-like"/>
</dbReference>
<comment type="subcellular location">
    <subcellularLocation>
        <location evidence="1">Membrane</location>
        <topology evidence="1">Multi-pass membrane protein</topology>
    </subcellularLocation>
</comment>
<dbReference type="InterPro" id="IPR020846">
    <property type="entry name" value="MFS_dom"/>
</dbReference>
<reference evidence="8" key="1">
    <citation type="submission" date="2018-05" db="EMBL/GenBank/DDBJ databases">
        <authorList>
            <person name="Lanie J.A."/>
            <person name="Ng W.-L."/>
            <person name="Kazmierczak K.M."/>
            <person name="Andrzejewski T.M."/>
            <person name="Davidsen T.M."/>
            <person name="Wayne K.J."/>
            <person name="Tettelin H."/>
            <person name="Glass J.I."/>
            <person name="Rusch D."/>
            <person name="Podicherti R."/>
            <person name="Tsui H.-C.T."/>
            <person name="Winkler M.E."/>
        </authorList>
    </citation>
    <scope>NUCLEOTIDE SEQUENCE</scope>
</reference>
<feature type="non-terminal residue" evidence="8">
    <location>
        <position position="416"/>
    </location>
</feature>
<feature type="transmembrane region" description="Helical" evidence="6">
    <location>
        <begin position="296"/>
        <end position="313"/>
    </location>
</feature>
<dbReference type="Gene3D" id="1.20.1250.20">
    <property type="entry name" value="MFS general substrate transporter like domains"/>
    <property type="match status" value="1"/>
</dbReference>
<dbReference type="PROSITE" id="PS50850">
    <property type="entry name" value="MFS"/>
    <property type="match status" value="1"/>
</dbReference>
<keyword evidence="4 6" id="KW-1133">Transmembrane helix</keyword>